<dbReference type="EMBL" id="PRDG01000005">
    <property type="protein sequence ID" value="MBP2623953.1"/>
    <property type="molecule type" value="Genomic_DNA"/>
</dbReference>
<comment type="caution">
    <text evidence="11">The sequence shown here is derived from an EMBL/GenBank/DDBJ whole genome shotgun (WGS) entry which is preliminary data.</text>
</comment>
<reference evidence="11 12" key="1">
    <citation type="submission" date="2018-02" db="EMBL/GenBank/DDBJ databases">
        <title>Draft genome sequence of Streptococcus oricebi CCUG 70868T type strain.</title>
        <authorList>
            <person name="Mendez V."/>
            <person name="Salva-Serra F."/>
            <person name="Jaen-Luchoro D."/>
            <person name="Gonzales-Siles L."/>
            <person name="Karlsson R."/>
            <person name="Engstrom-Jakobsson H."/>
            <person name="Busquets A."/>
            <person name="Gomila M."/>
            <person name="Pineiro-Iglesias B."/>
            <person name="Bennasar-Figueras A."/>
            <person name="Seeger M."/>
            <person name="Moore E."/>
        </authorList>
    </citation>
    <scope>NUCLEOTIDE SEQUENCE [LARGE SCALE GENOMIC DNA]</scope>
    <source>
        <strain evidence="11 12">CCUG 70868</strain>
    </source>
</reference>
<evidence type="ECO:0000256" key="5">
    <source>
        <dbReference type="ARBA" id="ARBA00022692"/>
    </source>
</evidence>
<evidence type="ECO:0000256" key="6">
    <source>
        <dbReference type="ARBA" id="ARBA00022989"/>
    </source>
</evidence>
<feature type="transmembrane region" description="Helical" evidence="9">
    <location>
        <begin position="182"/>
        <end position="203"/>
    </location>
</feature>
<keyword evidence="7 9" id="KW-0472">Membrane</keyword>
<dbReference type="RefSeq" id="WP_209628475.1">
    <property type="nucleotide sequence ID" value="NZ_PRDG01000005.1"/>
</dbReference>
<name>A0ABS5B524_9STRE</name>
<evidence type="ECO:0000256" key="4">
    <source>
        <dbReference type="ARBA" id="ARBA00022475"/>
    </source>
</evidence>
<evidence type="ECO:0000259" key="10">
    <source>
        <dbReference type="Pfam" id="PF02706"/>
    </source>
</evidence>
<sequence length="232" mass="25485">MKNQENQVVEVDLLSLLKTLWRRKFLLLLSALVFAILSLGYSLFLAKPVYESTTRIYVVNRQQADTNALTNQDLQAGTYLVKDYKEIILSQDVLAHVIADLKLSLTNTELASKVLVSVPTDTRIVSITVKGSDGEEASRVANSLRQAAAAKIIEVTKVSDVTTLEEAPVPKNPSSPNIRRNVLVGFLAGAVLMVVVIFVIEVLDDRIKKPEDVEEVMGITLLGIVPDTSKLK</sequence>
<keyword evidence="6 9" id="KW-1133">Transmembrane helix</keyword>
<dbReference type="Pfam" id="PF02706">
    <property type="entry name" value="Wzz"/>
    <property type="match status" value="1"/>
</dbReference>
<comment type="similarity">
    <text evidence="2">Belongs to the CpsC/CapA family.</text>
</comment>
<dbReference type="InterPro" id="IPR003856">
    <property type="entry name" value="LPS_length_determ_N"/>
</dbReference>
<comment type="subcellular location">
    <subcellularLocation>
        <location evidence="1">Cell membrane</location>
        <topology evidence="1">Multi-pass membrane protein</topology>
    </subcellularLocation>
</comment>
<evidence type="ECO:0000256" key="1">
    <source>
        <dbReference type="ARBA" id="ARBA00004651"/>
    </source>
</evidence>
<proteinExistence type="inferred from homology"/>
<evidence type="ECO:0000313" key="12">
    <source>
        <dbReference type="Proteomes" id="UP001519296"/>
    </source>
</evidence>
<gene>
    <name evidence="11" type="ORF">C4K46_08385</name>
</gene>
<evidence type="ECO:0000256" key="2">
    <source>
        <dbReference type="ARBA" id="ARBA00006683"/>
    </source>
</evidence>
<keyword evidence="5 9" id="KW-0812">Transmembrane</keyword>
<dbReference type="PANTHER" id="PTHR32309">
    <property type="entry name" value="TYROSINE-PROTEIN KINASE"/>
    <property type="match status" value="1"/>
</dbReference>
<feature type="transmembrane region" description="Helical" evidence="9">
    <location>
        <begin position="25"/>
        <end position="46"/>
    </location>
</feature>
<organism evidence="11 12">
    <name type="scientific">Streptococcus oricebi</name>
    <dbReference type="NCBI Taxonomy" id="1547447"/>
    <lineage>
        <taxon>Bacteria</taxon>
        <taxon>Bacillati</taxon>
        <taxon>Bacillota</taxon>
        <taxon>Bacilli</taxon>
        <taxon>Lactobacillales</taxon>
        <taxon>Streptococcaceae</taxon>
        <taxon>Streptococcus</taxon>
    </lineage>
</organism>
<evidence type="ECO:0000256" key="3">
    <source>
        <dbReference type="ARBA" id="ARBA00020739"/>
    </source>
</evidence>
<evidence type="ECO:0000256" key="9">
    <source>
        <dbReference type="SAM" id="Phobius"/>
    </source>
</evidence>
<dbReference type="PANTHER" id="PTHR32309:SF31">
    <property type="entry name" value="CAPSULAR EXOPOLYSACCHARIDE FAMILY"/>
    <property type="match status" value="1"/>
</dbReference>
<keyword evidence="12" id="KW-1185">Reference proteome</keyword>
<feature type="domain" description="Polysaccharide chain length determinant N-terminal" evidence="10">
    <location>
        <begin position="10"/>
        <end position="101"/>
    </location>
</feature>
<comment type="function">
    <text evidence="8">Required for CpsD phosphorylation. Involved in the regulation of capsular polysaccharide biosynthesis. May be part of a complex that directs the coordinated polymerization and export to the cell surface of the capsular polysaccharide.</text>
</comment>
<dbReference type="Proteomes" id="UP001519296">
    <property type="component" value="Unassembled WGS sequence"/>
</dbReference>
<keyword evidence="4" id="KW-1003">Cell membrane</keyword>
<evidence type="ECO:0000256" key="8">
    <source>
        <dbReference type="ARBA" id="ARBA00045736"/>
    </source>
</evidence>
<dbReference type="InterPro" id="IPR050445">
    <property type="entry name" value="Bact_polysacc_biosynth/exp"/>
</dbReference>
<protein>
    <recommendedName>
        <fullName evidence="3">Capsular polysaccharide biosynthesis protein CpsC</fullName>
    </recommendedName>
</protein>
<accession>A0ABS5B524</accession>
<evidence type="ECO:0000256" key="7">
    <source>
        <dbReference type="ARBA" id="ARBA00023136"/>
    </source>
</evidence>
<evidence type="ECO:0000313" key="11">
    <source>
        <dbReference type="EMBL" id="MBP2623953.1"/>
    </source>
</evidence>